<dbReference type="EMBL" id="MIJF01000065">
    <property type="protein sequence ID" value="OEF97596.1"/>
    <property type="molecule type" value="Genomic_DNA"/>
</dbReference>
<dbReference type="InterPro" id="IPR032560">
    <property type="entry name" value="DUF4932"/>
</dbReference>
<evidence type="ECO:0000313" key="1">
    <source>
        <dbReference type="EMBL" id="OEF97596.1"/>
    </source>
</evidence>
<dbReference type="Proteomes" id="UP000243739">
    <property type="component" value="Unassembled WGS sequence"/>
</dbReference>
<accession>A0A1D2YSM2</accession>
<reference evidence="1 2" key="1">
    <citation type="submission" date="2016-09" db="EMBL/GenBank/DDBJ databases">
        <title>Draft genome sequence for the type strain of Vulcanibacillus modesticaldus BR, a strictly anaerobic, moderately thermophilic, and nitrate-reducing bacterium from deep sea-hydrothermal vents of the Mid-Atlantic Ridge.</title>
        <authorList>
            <person name="Abin C.A."/>
            <person name="Hollibaugh J.T."/>
        </authorList>
    </citation>
    <scope>NUCLEOTIDE SEQUENCE [LARGE SCALE GENOMIC DNA]</scope>
    <source>
        <strain evidence="1 2">BR</strain>
    </source>
</reference>
<proteinExistence type="predicted"/>
<protein>
    <recommendedName>
        <fullName evidence="3">DUF4932 domain-containing protein</fullName>
    </recommendedName>
</protein>
<evidence type="ECO:0008006" key="3">
    <source>
        <dbReference type="Google" id="ProtNLM"/>
    </source>
</evidence>
<evidence type="ECO:0000313" key="2">
    <source>
        <dbReference type="Proteomes" id="UP000243739"/>
    </source>
</evidence>
<gene>
    <name evidence="1" type="ORF">BHF71_11145</name>
</gene>
<sequence length="321" mass="38241">MSGVLSQTKWMNIRGPEGNGNEYFRELQYFFSYYKNHKAIEIANELIDNGFTFDAPLNFILGLSEIPNLDSSNGYSDYLIERAKGEAILEDFRLALIDLERKSNFKENFFNNHKSDYQRYIRKISQNFNADEVLDWMNNFYGYINNEYHLILAPAMFPLGGYAVTIEKNNGDKAVYEIIRASESSNEEPDFGNDIFYISLHEWGHSYVNPVVKKNISLINKYNLYQLYKPVEDKMIKQHYGSTETFLNEQIIRGINNYKLREQYKDNLKYETERGFYLTEFTTEQIEYYQKHRDKFKSFDDFIPYLLKKYYENKNELLKNL</sequence>
<dbReference type="AlphaFoldDB" id="A0A1D2YSM2"/>
<keyword evidence="2" id="KW-1185">Reference proteome</keyword>
<name>A0A1D2YSM2_9BACI</name>
<dbReference type="Pfam" id="PF16286">
    <property type="entry name" value="DUF4932"/>
    <property type="match status" value="1"/>
</dbReference>
<organism evidence="1 2">
    <name type="scientific">Vulcanibacillus modesticaldus</name>
    <dbReference type="NCBI Taxonomy" id="337097"/>
    <lineage>
        <taxon>Bacteria</taxon>
        <taxon>Bacillati</taxon>
        <taxon>Bacillota</taxon>
        <taxon>Bacilli</taxon>
        <taxon>Bacillales</taxon>
        <taxon>Bacillaceae</taxon>
        <taxon>Vulcanibacillus</taxon>
    </lineage>
</organism>
<comment type="caution">
    <text evidence="1">The sequence shown here is derived from an EMBL/GenBank/DDBJ whole genome shotgun (WGS) entry which is preliminary data.</text>
</comment>